<protein>
    <submittedName>
        <fullName evidence="2">Uncharacterized protein</fullName>
    </submittedName>
</protein>
<evidence type="ECO:0000313" key="3">
    <source>
        <dbReference type="Proteomes" id="UP001142810"/>
    </source>
</evidence>
<keyword evidence="1" id="KW-0472">Membrane</keyword>
<keyword evidence="1" id="KW-1133">Transmembrane helix</keyword>
<dbReference type="RefSeq" id="WP_265618386.1">
    <property type="nucleotide sequence ID" value="NZ_JAPFRD010000011.1"/>
</dbReference>
<proteinExistence type="predicted"/>
<comment type="caution">
    <text evidence="2">The sequence shown here is derived from an EMBL/GenBank/DDBJ whole genome shotgun (WGS) entry which is preliminary data.</text>
</comment>
<reference evidence="2" key="1">
    <citation type="submission" date="2022-11" db="EMBL/GenBank/DDBJ databases">
        <title>Alteromonas sp. nov., isolated from sea water of the Qingdao.</title>
        <authorList>
            <person name="Wang Q."/>
        </authorList>
    </citation>
    <scope>NUCLEOTIDE SEQUENCE</scope>
    <source>
        <strain evidence="2">ASW11-7</strain>
    </source>
</reference>
<evidence type="ECO:0000256" key="1">
    <source>
        <dbReference type="SAM" id="Phobius"/>
    </source>
</evidence>
<accession>A0ABT3P9Z1</accession>
<name>A0ABT3P9Z1_9ALTE</name>
<feature type="transmembrane region" description="Helical" evidence="1">
    <location>
        <begin position="67"/>
        <end position="85"/>
    </location>
</feature>
<feature type="transmembrane region" description="Helical" evidence="1">
    <location>
        <begin position="36"/>
        <end position="55"/>
    </location>
</feature>
<sequence>MFYIMLVATMCYLALIATLYTKLCQWADKRSKLTRIVCKLAGLSVSAGGPVFWSILRPTRIDEQMNIFILAAGLLGIALIIAIAMQIRKDMLSQKLTFKQWLRQEF</sequence>
<keyword evidence="1" id="KW-0812">Transmembrane</keyword>
<gene>
    <name evidence="2" type="ORF">OPS25_13890</name>
</gene>
<dbReference type="Proteomes" id="UP001142810">
    <property type="component" value="Unassembled WGS sequence"/>
</dbReference>
<keyword evidence="3" id="KW-1185">Reference proteome</keyword>
<evidence type="ECO:0000313" key="2">
    <source>
        <dbReference type="EMBL" id="MCW8109596.1"/>
    </source>
</evidence>
<feature type="transmembrane region" description="Helical" evidence="1">
    <location>
        <begin position="6"/>
        <end position="24"/>
    </location>
</feature>
<dbReference type="EMBL" id="JAPFRD010000011">
    <property type="protein sequence ID" value="MCW8109596.1"/>
    <property type="molecule type" value="Genomic_DNA"/>
</dbReference>
<organism evidence="2 3">
    <name type="scientific">Alteromonas aquimaris</name>
    <dbReference type="NCBI Taxonomy" id="2998417"/>
    <lineage>
        <taxon>Bacteria</taxon>
        <taxon>Pseudomonadati</taxon>
        <taxon>Pseudomonadota</taxon>
        <taxon>Gammaproteobacteria</taxon>
        <taxon>Alteromonadales</taxon>
        <taxon>Alteromonadaceae</taxon>
        <taxon>Alteromonas/Salinimonas group</taxon>
        <taxon>Alteromonas</taxon>
    </lineage>
</organism>